<evidence type="ECO:0000256" key="4">
    <source>
        <dbReference type="SAM" id="Phobius"/>
    </source>
</evidence>
<feature type="transmembrane region" description="Helical" evidence="4">
    <location>
        <begin position="193"/>
        <end position="214"/>
    </location>
</feature>
<dbReference type="AlphaFoldDB" id="A0A399J492"/>
<keyword evidence="1 4" id="KW-0812">Transmembrane</keyword>
<organism evidence="6 7">
    <name type="scientific">Pseudooceanicola sediminis</name>
    <dbReference type="NCBI Taxonomy" id="2211117"/>
    <lineage>
        <taxon>Bacteria</taxon>
        <taxon>Pseudomonadati</taxon>
        <taxon>Pseudomonadota</taxon>
        <taxon>Alphaproteobacteria</taxon>
        <taxon>Rhodobacterales</taxon>
        <taxon>Paracoccaceae</taxon>
        <taxon>Pseudooceanicola</taxon>
    </lineage>
</organism>
<protein>
    <submittedName>
        <fullName evidence="6">MFS transporter</fullName>
    </submittedName>
</protein>
<proteinExistence type="predicted"/>
<feature type="domain" description="Major facilitator superfamily (MFS) profile" evidence="5">
    <location>
        <begin position="198"/>
        <end position="408"/>
    </location>
</feature>
<dbReference type="CDD" id="cd17477">
    <property type="entry name" value="MFS_YcaD_like"/>
    <property type="match status" value="1"/>
</dbReference>
<evidence type="ECO:0000313" key="7">
    <source>
        <dbReference type="Proteomes" id="UP000265848"/>
    </source>
</evidence>
<feature type="transmembrane region" description="Helical" evidence="4">
    <location>
        <begin position="42"/>
        <end position="60"/>
    </location>
</feature>
<dbReference type="Pfam" id="PF07690">
    <property type="entry name" value="MFS_1"/>
    <property type="match status" value="2"/>
</dbReference>
<feature type="transmembrane region" description="Helical" evidence="4">
    <location>
        <begin position="101"/>
        <end position="120"/>
    </location>
</feature>
<keyword evidence="7" id="KW-1185">Reference proteome</keyword>
<feature type="transmembrane region" description="Helical" evidence="4">
    <location>
        <begin position="323"/>
        <end position="341"/>
    </location>
</feature>
<evidence type="ECO:0000256" key="1">
    <source>
        <dbReference type="ARBA" id="ARBA00022692"/>
    </source>
</evidence>
<comment type="caution">
    <text evidence="6">The sequence shown here is derived from an EMBL/GenBank/DDBJ whole genome shotgun (WGS) entry which is preliminary data.</text>
</comment>
<dbReference type="EMBL" id="QWJJ01000006">
    <property type="protein sequence ID" value="RII39249.1"/>
    <property type="molecule type" value="Genomic_DNA"/>
</dbReference>
<evidence type="ECO:0000313" key="6">
    <source>
        <dbReference type="EMBL" id="RII39249.1"/>
    </source>
</evidence>
<dbReference type="PROSITE" id="PS50850">
    <property type="entry name" value="MFS"/>
    <property type="match status" value="1"/>
</dbReference>
<reference evidence="6 7" key="1">
    <citation type="submission" date="2018-08" db="EMBL/GenBank/DDBJ databases">
        <title>Pseudooceanicola sediminis CY03 in the family Rhodobacteracea.</title>
        <authorList>
            <person name="Zhang Y.-J."/>
        </authorList>
    </citation>
    <scope>NUCLEOTIDE SEQUENCE [LARGE SCALE GENOMIC DNA]</scope>
    <source>
        <strain evidence="6 7">CY03</strain>
    </source>
</reference>
<dbReference type="Proteomes" id="UP000265848">
    <property type="component" value="Unassembled WGS sequence"/>
</dbReference>
<dbReference type="RefSeq" id="WP_119398688.1">
    <property type="nucleotide sequence ID" value="NZ_QWJJ01000006.1"/>
</dbReference>
<dbReference type="GO" id="GO:0005886">
    <property type="term" value="C:plasma membrane"/>
    <property type="evidence" value="ECO:0007669"/>
    <property type="project" value="TreeGrafter"/>
</dbReference>
<keyword evidence="3 4" id="KW-0472">Membrane</keyword>
<gene>
    <name evidence="6" type="ORF">DL237_08875</name>
</gene>
<dbReference type="GO" id="GO:0022857">
    <property type="term" value="F:transmembrane transporter activity"/>
    <property type="evidence" value="ECO:0007669"/>
    <property type="project" value="InterPro"/>
</dbReference>
<dbReference type="InterPro" id="IPR036259">
    <property type="entry name" value="MFS_trans_sf"/>
</dbReference>
<name>A0A399J492_9RHOB</name>
<evidence type="ECO:0000256" key="3">
    <source>
        <dbReference type="ARBA" id="ARBA00023136"/>
    </source>
</evidence>
<dbReference type="OrthoDB" id="9810614at2"/>
<accession>A0A399J492</accession>
<dbReference type="PANTHER" id="PTHR23521">
    <property type="entry name" value="TRANSPORTER MFS SUPERFAMILY"/>
    <property type="match status" value="1"/>
</dbReference>
<evidence type="ECO:0000256" key="2">
    <source>
        <dbReference type="ARBA" id="ARBA00022989"/>
    </source>
</evidence>
<dbReference type="Gene3D" id="1.20.1250.20">
    <property type="entry name" value="MFS general substrate transporter like domains"/>
    <property type="match status" value="2"/>
</dbReference>
<feature type="transmembrane region" description="Helical" evidence="4">
    <location>
        <begin position="353"/>
        <end position="371"/>
    </location>
</feature>
<feature type="transmembrane region" description="Helical" evidence="4">
    <location>
        <begin position="234"/>
        <end position="256"/>
    </location>
</feature>
<feature type="transmembrane region" description="Helical" evidence="4">
    <location>
        <begin position="263"/>
        <end position="284"/>
    </location>
</feature>
<feature type="transmembrane region" description="Helical" evidence="4">
    <location>
        <begin position="290"/>
        <end position="311"/>
    </location>
</feature>
<feature type="transmembrane region" description="Helical" evidence="4">
    <location>
        <begin position="132"/>
        <end position="152"/>
    </location>
</feature>
<feature type="transmembrane region" description="Helical" evidence="4">
    <location>
        <begin position="158"/>
        <end position="181"/>
    </location>
</feature>
<keyword evidence="2 4" id="KW-1133">Transmembrane helix</keyword>
<dbReference type="PANTHER" id="PTHR23521:SF3">
    <property type="entry name" value="MFS TRANSPORTER"/>
    <property type="match status" value="1"/>
</dbReference>
<feature type="transmembrane region" description="Helical" evidence="4">
    <location>
        <begin position="72"/>
        <end position="95"/>
    </location>
</feature>
<dbReference type="InterPro" id="IPR020846">
    <property type="entry name" value="MFS_dom"/>
</dbReference>
<dbReference type="InterPro" id="IPR011701">
    <property type="entry name" value="MFS"/>
</dbReference>
<evidence type="ECO:0000259" key="5">
    <source>
        <dbReference type="PROSITE" id="PS50850"/>
    </source>
</evidence>
<dbReference type="SUPFAM" id="SSF103473">
    <property type="entry name" value="MFS general substrate transporter"/>
    <property type="match status" value="1"/>
</dbReference>
<dbReference type="InterPro" id="IPR047200">
    <property type="entry name" value="MFS_YcaD-like"/>
</dbReference>
<sequence>MRLILSLSALFLSVILLQLSSGGVGPLDALSGFALGFSKGEIGMLGSAHFVGFFIGCWGAPRLMGRVGHARAFAAFTALGAIGLMGHMMVVNPYAWAGMRIASGLCVAGCYTVIEGWLMARIENADRGRVTGLYRVADMGASLVAQLLIGVLSPASYISYNLLAMLCCAALLPLALSRATAPEMPQAPRLRPALAIECSPLAVVAVIVSALSGATFRMIGPIYGQEVGLVPEQLAWFLALFILGGALTQYPTGWLADKYDRRWVLVGISTLTLISCFSSALFSTGPVSTLVNAFVFGMVTFPVYSVASAHAHDFARSDQRAELSAALLFFYAVGAIAAPYLASQLIVAFGPRAIFAMIALGHGVLLTFGLARMRVRPAPAAGSRTHYIYAPRTSFVIGRLLRGLRERR</sequence>